<dbReference type="PRINTS" id="PR00700">
    <property type="entry name" value="PRTYPHPHTASE"/>
</dbReference>
<protein>
    <submittedName>
        <fullName evidence="6">Tyrosine-protein phosphatase non-receptor type 21-like</fullName>
    </submittedName>
</protein>
<evidence type="ECO:0000256" key="1">
    <source>
        <dbReference type="SAM" id="Coils"/>
    </source>
</evidence>
<dbReference type="InterPro" id="IPR000242">
    <property type="entry name" value="PTP_cat"/>
</dbReference>
<feature type="compositionally biased region" description="Polar residues" evidence="2">
    <location>
        <begin position="422"/>
        <end position="443"/>
    </location>
</feature>
<evidence type="ECO:0000313" key="6">
    <source>
        <dbReference type="RefSeq" id="XP_047738411.1"/>
    </source>
</evidence>
<dbReference type="SMART" id="SM00404">
    <property type="entry name" value="PTPc_motif"/>
    <property type="match status" value="1"/>
</dbReference>
<accession>A0A979FMX9</accession>
<feature type="compositionally biased region" description="Polar residues" evidence="2">
    <location>
        <begin position="546"/>
        <end position="556"/>
    </location>
</feature>
<dbReference type="SMART" id="SM00194">
    <property type="entry name" value="PTPc"/>
    <property type="match status" value="1"/>
</dbReference>
<evidence type="ECO:0000256" key="2">
    <source>
        <dbReference type="SAM" id="MobiDB-lite"/>
    </source>
</evidence>
<dbReference type="RefSeq" id="XP_047738411.1">
    <property type="nucleotide sequence ID" value="XM_047882455.1"/>
</dbReference>
<dbReference type="Proteomes" id="UP000694843">
    <property type="component" value="Unplaced"/>
</dbReference>
<dbReference type="InterPro" id="IPR000387">
    <property type="entry name" value="Tyr_Pase_dom"/>
</dbReference>
<gene>
    <name evidence="6" type="primary">LOC125178523</name>
</gene>
<dbReference type="PROSITE" id="PS50056">
    <property type="entry name" value="TYR_PHOSPHATASE_2"/>
    <property type="match status" value="1"/>
</dbReference>
<dbReference type="AlphaFoldDB" id="A0A979FMX9"/>
<feature type="compositionally biased region" description="Basic residues" evidence="2">
    <location>
        <begin position="597"/>
        <end position="608"/>
    </location>
</feature>
<proteinExistence type="predicted"/>
<feature type="coiled-coil region" evidence="1">
    <location>
        <begin position="11"/>
        <end position="38"/>
    </location>
</feature>
<keyword evidence="1" id="KW-0175">Coiled coil</keyword>
<dbReference type="InterPro" id="IPR050348">
    <property type="entry name" value="Protein-Tyr_Phosphatase"/>
</dbReference>
<feature type="compositionally biased region" description="Basic and acidic residues" evidence="2">
    <location>
        <begin position="444"/>
        <end position="456"/>
    </location>
</feature>
<dbReference type="GO" id="GO:0004725">
    <property type="term" value="F:protein tyrosine phosphatase activity"/>
    <property type="evidence" value="ECO:0007669"/>
    <property type="project" value="InterPro"/>
</dbReference>
<feature type="region of interest" description="Disordered" evidence="2">
    <location>
        <begin position="410"/>
        <end position="486"/>
    </location>
</feature>
<name>A0A979FMX9_HYAAZ</name>
<dbReference type="CDD" id="cd00047">
    <property type="entry name" value="PTPc"/>
    <property type="match status" value="1"/>
</dbReference>
<feature type="domain" description="Tyrosine specific protein phosphatases" evidence="4">
    <location>
        <begin position="281"/>
        <end position="356"/>
    </location>
</feature>
<feature type="region of interest" description="Disordered" evidence="2">
    <location>
        <begin position="546"/>
        <end position="608"/>
    </location>
</feature>
<dbReference type="GeneID" id="125178523"/>
<evidence type="ECO:0000259" key="3">
    <source>
        <dbReference type="PROSITE" id="PS50055"/>
    </source>
</evidence>
<dbReference type="SUPFAM" id="SSF52799">
    <property type="entry name" value="(Phosphotyrosine protein) phosphatases II"/>
    <property type="match status" value="1"/>
</dbReference>
<dbReference type="OrthoDB" id="8609993at2759"/>
<dbReference type="PROSITE" id="PS50055">
    <property type="entry name" value="TYR_PHOSPHATASE_PTP"/>
    <property type="match status" value="1"/>
</dbReference>
<dbReference type="KEGG" id="hazt:125178523"/>
<dbReference type="Pfam" id="PF00102">
    <property type="entry name" value="Y_phosphatase"/>
    <property type="match status" value="1"/>
</dbReference>
<feature type="domain" description="Tyrosine-protein phosphatase" evidence="3">
    <location>
        <begin position="113"/>
        <end position="365"/>
    </location>
</feature>
<keyword evidence="5" id="KW-1185">Reference proteome</keyword>
<sequence>MLREVKRNQERRRMLREMKRNQERLKMLRGNKRNQERRRMLQGIKRNQERRGMLREVKKNQERQRMLRGMKRNQERRGMLREVSSMIKLSGDQKQRRLELLAAMTQLQASDTLGFHFKRLQHESATGDVDEALTTDNIRKNRFNKYVPFNRTRVRLEDSYGSDGYINASFIQSCRADIKFIAAQSPLEDTVADFWLMIWQQKVHVIAALDHYDDSMEWHPYWPRSKTKSVYCPPIQVKLIRRLRAEFFISRDLELSDGESKRDVRQIQLTKWTDDTSFRPSDLVGFLHKIREGLPEGPSNVVAHCSNGSGRTGVLFGLWNLQLKAEFSSAEVDVMEVILNLRRNRAHMVDSLEKAENLVMAFIYYLKHAFSTTRGIAFDLAVCDDLLSQLSMASIDDEYQNTYSGELIASSRTGDTIDETSPLMNQDPLTHSPSSRRCISQSRRPAEIDRALHTPHTEPSQAVNLHDRQPCGSKIQDEPGDNVKYGRCESVQSQNSVSVKSHPCRASAQVLTSIAEHNARVVTKPSDAVLDCYEMSPVTSPVQHTVGQNNECSTNESIREEAERPALAAEIPHSSSSLIITTGQTRGLHRSQLPPSMKKRPLPRINRK</sequence>
<dbReference type="InterPro" id="IPR029021">
    <property type="entry name" value="Prot-tyrosine_phosphatase-like"/>
</dbReference>
<dbReference type="PANTHER" id="PTHR19134">
    <property type="entry name" value="RECEPTOR-TYPE TYROSINE-PROTEIN PHOSPHATASE"/>
    <property type="match status" value="1"/>
</dbReference>
<dbReference type="Gene3D" id="3.90.190.10">
    <property type="entry name" value="Protein tyrosine phosphatase superfamily"/>
    <property type="match status" value="1"/>
</dbReference>
<dbReference type="InterPro" id="IPR003595">
    <property type="entry name" value="Tyr_Pase_cat"/>
</dbReference>
<dbReference type="GO" id="GO:0048666">
    <property type="term" value="P:neuron development"/>
    <property type="evidence" value="ECO:0007669"/>
    <property type="project" value="UniProtKB-ARBA"/>
</dbReference>
<feature type="compositionally biased region" description="Polar residues" evidence="2">
    <location>
        <begin position="573"/>
        <end position="585"/>
    </location>
</feature>
<reference evidence="6" key="1">
    <citation type="submission" date="2025-08" db="UniProtKB">
        <authorList>
            <consortium name="RefSeq"/>
        </authorList>
    </citation>
    <scope>IDENTIFICATION</scope>
    <source>
        <tissue evidence="6">Whole organism</tissue>
    </source>
</reference>
<dbReference type="OMA" id="THVAFDI"/>
<evidence type="ECO:0000259" key="4">
    <source>
        <dbReference type="PROSITE" id="PS50056"/>
    </source>
</evidence>
<dbReference type="PANTHER" id="PTHR19134:SF559">
    <property type="entry name" value="TYROSINE-PROTEIN PHOSPHATASE DOMAIN-CONTAINING PROTEIN"/>
    <property type="match status" value="1"/>
</dbReference>
<evidence type="ECO:0000313" key="5">
    <source>
        <dbReference type="Proteomes" id="UP000694843"/>
    </source>
</evidence>
<organism evidence="5 6">
    <name type="scientific">Hyalella azteca</name>
    <name type="common">Amphipod</name>
    <dbReference type="NCBI Taxonomy" id="294128"/>
    <lineage>
        <taxon>Eukaryota</taxon>
        <taxon>Metazoa</taxon>
        <taxon>Ecdysozoa</taxon>
        <taxon>Arthropoda</taxon>
        <taxon>Crustacea</taxon>
        <taxon>Multicrustacea</taxon>
        <taxon>Malacostraca</taxon>
        <taxon>Eumalacostraca</taxon>
        <taxon>Peracarida</taxon>
        <taxon>Amphipoda</taxon>
        <taxon>Senticaudata</taxon>
        <taxon>Talitrida</taxon>
        <taxon>Talitroidea</taxon>
        <taxon>Hyalellidae</taxon>
        <taxon>Hyalella</taxon>
    </lineage>
</organism>